<name>A0ABR4IQQ6_9EURO</name>
<feature type="transmembrane region" description="Helical" evidence="1">
    <location>
        <begin position="185"/>
        <end position="213"/>
    </location>
</feature>
<feature type="transmembrane region" description="Helical" evidence="1">
    <location>
        <begin position="65"/>
        <end position="90"/>
    </location>
</feature>
<feature type="transmembrane region" description="Helical" evidence="1">
    <location>
        <begin position="234"/>
        <end position="251"/>
    </location>
</feature>
<accession>A0ABR4IQQ6</accession>
<evidence type="ECO:0000313" key="2">
    <source>
        <dbReference type="EMBL" id="KAL2830103.1"/>
    </source>
</evidence>
<dbReference type="Proteomes" id="UP001610446">
    <property type="component" value="Unassembled WGS sequence"/>
</dbReference>
<keyword evidence="3" id="KW-1185">Reference proteome</keyword>
<feature type="transmembrane region" description="Helical" evidence="1">
    <location>
        <begin position="21"/>
        <end position="45"/>
    </location>
</feature>
<feature type="transmembrane region" description="Helical" evidence="1">
    <location>
        <begin position="97"/>
        <end position="116"/>
    </location>
</feature>
<keyword evidence="1" id="KW-0812">Transmembrane</keyword>
<sequence>MVAKDKDKTCHPSAWFRTIVTITRFVAASLLTGIDAWGIQLFAFVKGNLEYLASPPFPLSEKKLLVIEGLTGPLATALTTGNIFAGVYVIQTYRRQLVYIGLLDLAASAVLLWTAIVQSGYVGLTKGQCASGSGADGEPLLYIQRARDVITENLLYGYDPCEVYLQIFYIRIGAMYVSPYPNPSIYSFVSAFIYLSLFSSRFFYIITAFTLIIGGGLGMCKHRMNKRGGPRISILRWLLALPFIIIYYLLIDIVRLCLDLYLSRKKVKQPEVQIRTAQWRTFRKWTSVKAAAILALMRAMQDQRIASGIAGHLHHVELVSLSLTCTAAREALYLHGTREKLRERTCLPAISYTTYSERVWIKKDDTVVENPDIAKGETSECWGCGIRVCRTCSTTRKIRGTPVSHHMALCGAQCGKCFAAGLKYIARCRCKDRRRRFFDTSTEPPSNSYYLRGVWFDRDLCQDCSRETNGTLLEWREKRDRHDHREAVRKSLDCITCGESIQNDATPLWWVCKTCKFECRSLEHPWGRGASV</sequence>
<comment type="caution">
    <text evidence="2">The sequence shown here is derived from an EMBL/GenBank/DDBJ whole genome shotgun (WGS) entry which is preliminary data.</text>
</comment>
<evidence type="ECO:0000313" key="3">
    <source>
        <dbReference type="Proteomes" id="UP001610446"/>
    </source>
</evidence>
<dbReference type="EMBL" id="JBFXLU010000315">
    <property type="protein sequence ID" value="KAL2830103.1"/>
    <property type="molecule type" value="Genomic_DNA"/>
</dbReference>
<evidence type="ECO:0000256" key="1">
    <source>
        <dbReference type="SAM" id="Phobius"/>
    </source>
</evidence>
<reference evidence="2 3" key="1">
    <citation type="submission" date="2024-07" db="EMBL/GenBank/DDBJ databases">
        <title>Section-level genome sequencing and comparative genomics of Aspergillus sections Usti and Cavernicolus.</title>
        <authorList>
            <consortium name="Lawrence Berkeley National Laboratory"/>
            <person name="Nybo J.L."/>
            <person name="Vesth T.C."/>
            <person name="Theobald S."/>
            <person name="Frisvad J.C."/>
            <person name="Larsen T.O."/>
            <person name="Kjaerboelling I."/>
            <person name="Rothschild-Mancinelli K."/>
            <person name="Lyhne E.K."/>
            <person name="Kogle M.E."/>
            <person name="Barry K."/>
            <person name="Clum A."/>
            <person name="Na H."/>
            <person name="Ledsgaard L."/>
            <person name="Lin J."/>
            <person name="Lipzen A."/>
            <person name="Kuo A."/>
            <person name="Riley R."/>
            <person name="Mondo S."/>
            <person name="Labutti K."/>
            <person name="Haridas S."/>
            <person name="Pangalinan J."/>
            <person name="Salamov A.A."/>
            <person name="Simmons B.A."/>
            <person name="Magnuson J.K."/>
            <person name="Chen J."/>
            <person name="Drula E."/>
            <person name="Henrissat B."/>
            <person name="Wiebenga A."/>
            <person name="Lubbers R.J."/>
            <person name="Gomes A.C."/>
            <person name="Makela M.R."/>
            <person name="Stajich J."/>
            <person name="Grigoriev I.V."/>
            <person name="Mortensen U.H."/>
            <person name="De Vries R.P."/>
            <person name="Baker S.E."/>
            <person name="Andersen M.R."/>
        </authorList>
    </citation>
    <scope>NUCLEOTIDE SEQUENCE [LARGE SCALE GENOMIC DNA]</scope>
    <source>
        <strain evidence="2 3">CBS 123904</strain>
    </source>
</reference>
<organism evidence="2 3">
    <name type="scientific">Aspergillus pseudoustus</name>
    <dbReference type="NCBI Taxonomy" id="1810923"/>
    <lineage>
        <taxon>Eukaryota</taxon>
        <taxon>Fungi</taxon>
        <taxon>Dikarya</taxon>
        <taxon>Ascomycota</taxon>
        <taxon>Pezizomycotina</taxon>
        <taxon>Eurotiomycetes</taxon>
        <taxon>Eurotiomycetidae</taxon>
        <taxon>Eurotiales</taxon>
        <taxon>Aspergillaceae</taxon>
        <taxon>Aspergillus</taxon>
        <taxon>Aspergillus subgen. Nidulantes</taxon>
    </lineage>
</organism>
<gene>
    <name evidence="2" type="ORF">BJY01DRAFT_254784</name>
</gene>
<keyword evidence="1" id="KW-0472">Membrane</keyword>
<proteinExistence type="predicted"/>
<protein>
    <submittedName>
        <fullName evidence="2">Uncharacterized protein</fullName>
    </submittedName>
</protein>
<keyword evidence="1" id="KW-1133">Transmembrane helix</keyword>